<dbReference type="PROSITE" id="PS50878">
    <property type="entry name" value="RT_POL"/>
    <property type="match status" value="1"/>
</dbReference>
<keyword evidence="4" id="KW-0255">Endonuclease</keyword>
<dbReference type="PANTHER" id="PTHR37984">
    <property type="entry name" value="PROTEIN CBG26694"/>
    <property type="match status" value="1"/>
</dbReference>
<evidence type="ECO:0000313" key="5">
    <source>
        <dbReference type="Proteomes" id="UP000034841"/>
    </source>
</evidence>
<dbReference type="InterPro" id="IPR043128">
    <property type="entry name" value="Rev_trsase/Diguanyl_cyclase"/>
</dbReference>
<evidence type="ECO:0000259" key="3">
    <source>
        <dbReference type="PROSITE" id="PS50878"/>
    </source>
</evidence>
<keyword evidence="4" id="KW-0540">Nuclease</keyword>
<keyword evidence="2" id="KW-0496">Mitochondrion</keyword>
<evidence type="ECO:0000256" key="1">
    <source>
        <dbReference type="ARBA" id="ARBA00004173"/>
    </source>
</evidence>
<keyword evidence="4" id="KW-0548">Nucleotidyltransferase</keyword>
<dbReference type="InterPro" id="IPR050951">
    <property type="entry name" value="Retrovirus_Pol_polyprotein"/>
</dbReference>
<dbReference type="SUPFAM" id="SSF56672">
    <property type="entry name" value="DNA/RNA polymerases"/>
    <property type="match status" value="1"/>
</dbReference>
<dbReference type="OrthoDB" id="3341476at2759"/>
<dbReference type="AlphaFoldDB" id="A0A0F8BJD4"/>
<comment type="caution">
    <text evidence="4">The sequence shown here is derived from an EMBL/GenBank/DDBJ whole genome shotgun (WGS) entry which is preliminary data.</text>
</comment>
<keyword evidence="5" id="KW-1185">Reference proteome</keyword>
<dbReference type="Gene3D" id="3.30.70.270">
    <property type="match status" value="2"/>
</dbReference>
<dbReference type="InterPro" id="IPR000477">
    <property type="entry name" value="RT_dom"/>
</dbReference>
<dbReference type="PANTHER" id="PTHR37984:SF5">
    <property type="entry name" value="PROTEIN NYNRIN-LIKE"/>
    <property type="match status" value="1"/>
</dbReference>
<dbReference type="InterPro" id="IPR043502">
    <property type="entry name" value="DNA/RNA_pol_sf"/>
</dbReference>
<dbReference type="FunFam" id="3.30.70.270:FF:000020">
    <property type="entry name" value="Transposon Tf2-6 polyprotein-like Protein"/>
    <property type="match status" value="1"/>
</dbReference>
<reference evidence="4 5" key="1">
    <citation type="submission" date="2015-04" db="EMBL/GenBank/DDBJ databases">
        <title>Genome sequence of Ceratocystis platani, a major pathogen of plane trees.</title>
        <authorList>
            <person name="Belbahri L."/>
        </authorList>
    </citation>
    <scope>NUCLEOTIDE SEQUENCE [LARGE SCALE GENOMIC DNA]</scope>
    <source>
        <strain evidence="4 5">CFO</strain>
    </source>
</reference>
<dbReference type="GO" id="GO:0003964">
    <property type="term" value="F:RNA-directed DNA polymerase activity"/>
    <property type="evidence" value="ECO:0007669"/>
    <property type="project" value="UniProtKB-EC"/>
</dbReference>
<dbReference type="Proteomes" id="UP000034841">
    <property type="component" value="Unassembled WGS sequence"/>
</dbReference>
<evidence type="ECO:0000256" key="2">
    <source>
        <dbReference type="ARBA" id="ARBA00023128"/>
    </source>
</evidence>
<proteinExistence type="predicted"/>
<dbReference type="Pfam" id="PF00078">
    <property type="entry name" value="RVT_1"/>
    <property type="match status" value="1"/>
</dbReference>
<sequence>MSKPPVLSRTVVMQKTLAYRDRDSPLQSVNSQSMLKAVVRLDLDVSGSCTRRAFAYVVPGQAEKLILGTPWIEQQNASISPDGSVMELRHPDALYKVYPIAWYKKAKRPEAMMGAVMAAQILKDQERVRHGDEPRVFAATMADIEKALRVSSRTDPKQKVPHHYWKYLGVFDEKEDQMIPHRPGIDMAINLKKGDDGHDKRPPWGPLYSMSRDELLVLRKTLLEHLDKGYIRASQSAAAAPVLFTKKPGGGLRFCVDYRGLNDITVKDRYPIPLIHETLRQVAKAKWLTKLDVRAAFHKIRVREGDEWKTAFNTRYGLYEWNVVPFGLSNGPAVFQRYINWVLRRFLDNFCSAYIDDVLIYTDGTKEKHQEQVCQVLAELEKAGLQLDVDKCEFEVRKTKYLGFIVEADKGISMDPAKIEAIMSWEAPKTAKGVRSFLGFANFYRVFIKNFAELTAPLVALTGKSKPFIWGQSQEDSFQELKKCFVSGGLLAGWDPDLGADATVVESDASGFGVGGRLLQ</sequence>
<evidence type="ECO:0000313" key="4">
    <source>
        <dbReference type="EMBL" id="KKF92378.1"/>
    </source>
</evidence>
<keyword evidence="4" id="KW-0378">Hydrolase</keyword>
<organism evidence="4 5">
    <name type="scientific">Ceratocystis fimbriata f. sp. platani</name>
    <dbReference type="NCBI Taxonomy" id="88771"/>
    <lineage>
        <taxon>Eukaryota</taxon>
        <taxon>Fungi</taxon>
        <taxon>Dikarya</taxon>
        <taxon>Ascomycota</taxon>
        <taxon>Pezizomycotina</taxon>
        <taxon>Sordariomycetes</taxon>
        <taxon>Hypocreomycetidae</taxon>
        <taxon>Microascales</taxon>
        <taxon>Ceratocystidaceae</taxon>
        <taxon>Ceratocystis</taxon>
    </lineage>
</organism>
<feature type="domain" description="Reverse transcriptase" evidence="3">
    <location>
        <begin position="226"/>
        <end position="406"/>
    </location>
</feature>
<dbReference type="GO" id="GO:0004519">
    <property type="term" value="F:endonuclease activity"/>
    <property type="evidence" value="ECO:0007669"/>
    <property type="project" value="UniProtKB-KW"/>
</dbReference>
<dbReference type="GO" id="GO:0005739">
    <property type="term" value="C:mitochondrion"/>
    <property type="evidence" value="ECO:0007669"/>
    <property type="project" value="UniProtKB-SubCell"/>
</dbReference>
<dbReference type="EC" id="2.7.7.49" evidence="4"/>
<dbReference type="CDD" id="cd01647">
    <property type="entry name" value="RT_LTR"/>
    <property type="match status" value="1"/>
</dbReference>
<dbReference type="EMBL" id="LBBL01000436">
    <property type="protein sequence ID" value="KKF92378.1"/>
    <property type="molecule type" value="Genomic_DNA"/>
</dbReference>
<name>A0A0F8BJD4_CERFI</name>
<dbReference type="Gene3D" id="3.10.10.10">
    <property type="entry name" value="HIV Type 1 Reverse Transcriptase, subunit A, domain 1"/>
    <property type="match status" value="1"/>
</dbReference>
<gene>
    <name evidence="4" type="primary">pol_5</name>
    <name evidence="4" type="ORF">CFO_g5267</name>
</gene>
<keyword evidence="4" id="KW-0808">Transferase</keyword>
<protein>
    <submittedName>
        <fullName evidence="4">Endonuclease</fullName>
        <ecNumber evidence="4">2.7.7.49</ecNumber>
    </submittedName>
</protein>
<comment type="subcellular location">
    <subcellularLocation>
        <location evidence="1">Mitochondrion</location>
    </subcellularLocation>
</comment>
<accession>A0A0F8BJD4</accession>